<dbReference type="InterPro" id="IPR044855">
    <property type="entry name" value="CoA-Trfase_III_dom3_sf"/>
</dbReference>
<proteinExistence type="predicted"/>
<dbReference type="InterPro" id="IPR023606">
    <property type="entry name" value="CoA-Trfase_III_dom_1_sf"/>
</dbReference>
<dbReference type="Proteomes" id="UP001056648">
    <property type="component" value="Chromosome 1"/>
</dbReference>
<keyword evidence="1 2" id="KW-0808">Transferase</keyword>
<dbReference type="InterPro" id="IPR003673">
    <property type="entry name" value="CoA-Trfase_fam_III"/>
</dbReference>
<evidence type="ECO:0000256" key="1">
    <source>
        <dbReference type="ARBA" id="ARBA00022679"/>
    </source>
</evidence>
<dbReference type="RefSeq" id="WP_252251435.1">
    <property type="nucleotide sequence ID" value="NZ_CP098735.1"/>
</dbReference>
<gene>
    <name evidence="2" type="ORF">NDR89_05645</name>
</gene>
<protein>
    <submittedName>
        <fullName evidence="2">CoA transferase</fullName>
    </submittedName>
</protein>
<dbReference type="InterPro" id="IPR050483">
    <property type="entry name" value="CoA-transferase_III_domain"/>
</dbReference>
<sequence>MQSERSTQAGALSGMRVLELAQIMAGPTCGMMLADLGADVIKIEKTDGGDDARGYRDPRINGVSAPFLMLNRNKRAIALDLKTPEGKEVLLRMVRDADVLIENFRKGTLEKLGLGYDVLSEINPGLIYCAISGYGRTGPAADKGGFDLIAQGYTGLMSITGEEGGPPLRTGNSIADINAGILAAVGILAAYQHKQKTGRGQIVETSLIEAGLQQLYWHAAIHFATGESPGPSGSAHVLATPYQAFPTQDGHIIVGGANEKNWERIAQVLGRPEWLTDPRYRLNSDRMRHRDTLLPAMAEILRTKPSAEWLAAFDAAGVPAGPVHSIGEALSHPQTLAREMVVEQQHPVAGPVKTIGLPIKLSETPARYVRPSPRLGEDTRALLAECGYGEKQIAEMLRAGVVRDVARAEG</sequence>
<dbReference type="PANTHER" id="PTHR48207">
    <property type="entry name" value="SUCCINATE--HYDROXYMETHYLGLUTARATE COA-TRANSFERASE"/>
    <property type="match status" value="1"/>
</dbReference>
<dbReference type="SUPFAM" id="SSF89796">
    <property type="entry name" value="CoA-transferase family III (CaiB/BaiF)"/>
    <property type="match status" value="1"/>
</dbReference>
<reference evidence="2" key="1">
    <citation type="submission" date="2022-06" db="EMBL/GenBank/DDBJ databases">
        <title>Complete genome sequence and characterization of Cupriavidus gilardii QJ1 isolated from contaminating cells.</title>
        <authorList>
            <person name="Qi J."/>
        </authorList>
    </citation>
    <scope>NUCLEOTIDE SEQUENCE</scope>
    <source>
        <strain evidence="2">QJ1</strain>
    </source>
</reference>
<dbReference type="CDD" id="cd22958">
    <property type="entry name" value="DD_DPY30_SDC1-like"/>
    <property type="match status" value="1"/>
</dbReference>
<dbReference type="GO" id="GO:0016740">
    <property type="term" value="F:transferase activity"/>
    <property type="evidence" value="ECO:0007669"/>
    <property type="project" value="UniProtKB-KW"/>
</dbReference>
<dbReference type="Gene3D" id="3.30.1540.10">
    <property type="entry name" value="formyl-coa transferase, domain 3"/>
    <property type="match status" value="1"/>
</dbReference>
<keyword evidence="3" id="KW-1185">Reference proteome</keyword>
<dbReference type="EMBL" id="CP098735">
    <property type="protein sequence ID" value="USE76748.1"/>
    <property type="molecule type" value="Genomic_DNA"/>
</dbReference>
<dbReference type="Gene3D" id="3.40.50.10540">
    <property type="entry name" value="Crotonobetainyl-coa:carnitine coa-transferase, domain 1"/>
    <property type="match status" value="1"/>
</dbReference>
<organism evidence="2 3">
    <name type="scientific">Cupriavidus gilardii</name>
    <dbReference type="NCBI Taxonomy" id="82541"/>
    <lineage>
        <taxon>Bacteria</taxon>
        <taxon>Pseudomonadati</taxon>
        <taxon>Pseudomonadota</taxon>
        <taxon>Betaproteobacteria</taxon>
        <taxon>Burkholderiales</taxon>
        <taxon>Burkholderiaceae</taxon>
        <taxon>Cupriavidus</taxon>
    </lineage>
</organism>
<dbReference type="Pfam" id="PF02515">
    <property type="entry name" value="CoA_transf_3"/>
    <property type="match status" value="1"/>
</dbReference>
<evidence type="ECO:0000313" key="2">
    <source>
        <dbReference type="EMBL" id="USE76748.1"/>
    </source>
</evidence>
<name>A0ABY4VN37_9BURK</name>
<dbReference type="PANTHER" id="PTHR48207:SF4">
    <property type="entry name" value="BLL6097 PROTEIN"/>
    <property type="match status" value="1"/>
</dbReference>
<evidence type="ECO:0000313" key="3">
    <source>
        <dbReference type="Proteomes" id="UP001056648"/>
    </source>
</evidence>
<accession>A0ABY4VN37</accession>